<reference evidence="3" key="1">
    <citation type="journal article" date="2019" name="Int. J. Syst. Evol. Microbiol.">
        <title>The Global Catalogue of Microorganisms (GCM) 10K type strain sequencing project: providing services to taxonomists for standard genome sequencing and annotation.</title>
        <authorList>
            <consortium name="The Broad Institute Genomics Platform"/>
            <consortium name="The Broad Institute Genome Sequencing Center for Infectious Disease"/>
            <person name="Wu L."/>
            <person name="Ma J."/>
        </authorList>
    </citation>
    <scope>NUCLEOTIDE SEQUENCE [LARGE SCALE GENOMIC DNA]</scope>
    <source>
        <strain evidence="3">NBRC 109019</strain>
    </source>
</reference>
<dbReference type="EMBL" id="AP027734">
    <property type="protein sequence ID" value="BDZ53597.1"/>
    <property type="molecule type" value="Genomic_DNA"/>
</dbReference>
<protein>
    <recommendedName>
        <fullName evidence="4">DUF58 domain-containing protein</fullName>
    </recommendedName>
</protein>
<evidence type="ECO:0000313" key="3">
    <source>
        <dbReference type="Proteomes" id="UP001321477"/>
    </source>
</evidence>
<keyword evidence="3" id="KW-1185">Reference proteome</keyword>
<feature type="transmembrane region" description="Helical" evidence="1">
    <location>
        <begin position="46"/>
        <end position="68"/>
    </location>
</feature>
<dbReference type="RefSeq" id="WP_286329367.1">
    <property type="nucleotide sequence ID" value="NZ_AP027734.1"/>
</dbReference>
<proteinExistence type="predicted"/>
<accession>A0ABN6YBW5</accession>
<keyword evidence="1" id="KW-1133">Transmembrane helix</keyword>
<evidence type="ECO:0000313" key="2">
    <source>
        <dbReference type="EMBL" id="BDZ53597.1"/>
    </source>
</evidence>
<keyword evidence="1" id="KW-0812">Transmembrane</keyword>
<organism evidence="2 3">
    <name type="scientific">Agromyces marinus</name>
    <dbReference type="NCBI Taxonomy" id="1389020"/>
    <lineage>
        <taxon>Bacteria</taxon>
        <taxon>Bacillati</taxon>
        <taxon>Actinomycetota</taxon>
        <taxon>Actinomycetes</taxon>
        <taxon>Micrococcales</taxon>
        <taxon>Microbacteriaceae</taxon>
        <taxon>Agromyces</taxon>
    </lineage>
</organism>
<sequence>MSSDTRTIIPEEAASQGLLAVVIARAVVAARAAASVLERTTRAARSVVTPLGWGVIAGGIASLVLAYGWGWTELAVIGWGLLFVAAAASLWLVGRGAGQILLTLPVPRVAVGETAEARLVARNPGRRRFSGARLEIPVGRRVVELLLPALSRGGEVDEHVGIPTDRRGIVAVGPARTVRADPSGSCDARSCGRTCANCTCIPERSRCRR</sequence>
<gene>
    <name evidence="2" type="ORF">GCM10025870_06700</name>
</gene>
<evidence type="ECO:0000256" key="1">
    <source>
        <dbReference type="SAM" id="Phobius"/>
    </source>
</evidence>
<feature type="transmembrane region" description="Helical" evidence="1">
    <location>
        <begin position="74"/>
        <end position="93"/>
    </location>
</feature>
<keyword evidence="1" id="KW-0472">Membrane</keyword>
<name>A0ABN6YBW5_9MICO</name>
<dbReference type="Proteomes" id="UP001321477">
    <property type="component" value="Chromosome"/>
</dbReference>
<evidence type="ECO:0008006" key="4">
    <source>
        <dbReference type="Google" id="ProtNLM"/>
    </source>
</evidence>